<comment type="caution">
    <text evidence="2">The sequence shown here is derived from an EMBL/GenBank/DDBJ whole genome shotgun (WGS) entry which is preliminary data.</text>
</comment>
<organism evidence="2 3">
    <name type="scientific">Uliginosibacterium silvisoli</name>
    <dbReference type="NCBI Taxonomy" id="3114758"/>
    <lineage>
        <taxon>Bacteria</taxon>
        <taxon>Pseudomonadati</taxon>
        <taxon>Pseudomonadota</taxon>
        <taxon>Betaproteobacteria</taxon>
        <taxon>Rhodocyclales</taxon>
        <taxon>Zoogloeaceae</taxon>
        <taxon>Uliginosibacterium</taxon>
    </lineage>
</organism>
<feature type="transmembrane region" description="Helical" evidence="1">
    <location>
        <begin position="21"/>
        <end position="44"/>
    </location>
</feature>
<evidence type="ECO:0000313" key="2">
    <source>
        <dbReference type="EMBL" id="MEC5387096.1"/>
    </source>
</evidence>
<feature type="transmembrane region" description="Helical" evidence="1">
    <location>
        <begin position="113"/>
        <end position="133"/>
    </location>
</feature>
<evidence type="ECO:0000313" key="3">
    <source>
        <dbReference type="Proteomes" id="UP001331561"/>
    </source>
</evidence>
<reference evidence="2 3" key="1">
    <citation type="submission" date="2024-01" db="EMBL/GenBank/DDBJ databases">
        <title>Uliginosibacterium soil sp. nov.</title>
        <authorList>
            <person name="Lv Y."/>
        </authorList>
    </citation>
    <scope>NUCLEOTIDE SEQUENCE [LARGE SCALE GENOMIC DNA]</scope>
    <source>
        <strain evidence="2 3">H3</strain>
    </source>
</reference>
<feature type="transmembrane region" description="Helical" evidence="1">
    <location>
        <begin position="84"/>
        <end position="101"/>
    </location>
</feature>
<gene>
    <name evidence="2" type="ORF">VVD49_15310</name>
</gene>
<keyword evidence="1" id="KW-0812">Transmembrane</keyword>
<feature type="transmembrane region" description="Helical" evidence="1">
    <location>
        <begin position="139"/>
        <end position="159"/>
    </location>
</feature>
<keyword evidence="1" id="KW-0472">Membrane</keyword>
<dbReference type="Proteomes" id="UP001331561">
    <property type="component" value="Unassembled WGS sequence"/>
</dbReference>
<proteinExistence type="predicted"/>
<dbReference type="InterPro" id="IPR021125">
    <property type="entry name" value="DUF2127"/>
</dbReference>
<keyword evidence="3" id="KW-1185">Reference proteome</keyword>
<protein>
    <submittedName>
        <fullName evidence="2">DUF2127 domain-containing protein</fullName>
    </submittedName>
</protein>
<dbReference type="EMBL" id="JAYXHS010000003">
    <property type="protein sequence ID" value="MEC5387096.1"/>
    <property type="molecule type" value="Genomic_DNA"/>
</dbReference>
<name>A0ABU6K679_9RHOO</name>
<keyword evidence="1" id="KW-1133">Transmembrane helix</keyword>
<accession>A0ABU6K679</accession>
<dbReference type="Pfam" id="PF09900">
    <property type="entry name" value="DUF2127"/>
    <property type="match status" value="1"/>
</dbReference>
<dbReference type="RefSeq" id="WP_327600075.1">
    <property type="nucleotide sequence ID" value="NZ_JAYXHS010000003.1"/>
</dbReference>
<sequence>MSQNEPSPIASSPHPVAARRTLRAIAVFEAIKGFAALIAIIGVVDLMHHDVRHLAEALIGRFRLSPDGRYSSIILHYADMLPGANVQALMWLAAGYILLRFMEAYGLWRDKAWAEWLGALSGGLYVPLEIHHFMQRASLVNGLVLLANVIVVAFLAMQLRRRHRLVQRGFGARRPSDLP</sequence>
<evidence type="ECO:0000256" key="1">
    <source>
        <dbReference type="SAM" id="Phobius"/>
    </source>
</evidence>